<reference evidence="1" key="1">
    <citation type="submission" date="2018-02" db="EMBL/GenBank/DDBJ databases">
        <title>Rhizophora mucronata_Transcriptome.</title>
        <authorList>
            <person name="Meera S.P."/>
            <person name="Sreeshan A."/>
            <person name="Augustine A."/>
        </authorList>
    </citation>
    <scope>NUCLEOTIDE SEQUENCE</scope>
    <source>
        <tissue evidence="1">Leaf</tissue>
    </source>
</reference>
<organism evidence="1">
    <name type="scientific">Rhizophora mucronata</name>
    <name type="common">Asiatic mangrove</name>
    <dbReference type="NCBI Taxonomy" id="61149"/>
    <lineage>
        <taxon>Eukaryota</taxon>
        <taxon>Viridiplantae</taxon>
        <taxon>Streptophyta</taxon>
        <taxon>Embryophyta</taxon>
        <taxon>Tracheophyta</taxon>
        <taxon>Spermatophyta</taxon>
        <taxon>Magnoliopsida</taxon>
        <taxon>eudicotyledons</taxon>
        <taxon>Gunneridae</taxon>
        <taxon>Pentapetalae</taxon>
        <taxon>rosids</taxon>
        <taxon>fabids</taxon>
        <taxon>Malpighiales</taxon>
        <taxon>Rhizophoraceae</taxon>
        <taxon>Rhizophora</taxon>
    </lineage>
</organism>
<accession>A0A2P2P829</accession>
<name>A0A2P2P829_RHIMU</name>
<protein>
    <submittedName>
        <fullName evidence="1">Uncharacterized protein</fullName>
    </submittedName>
</protein>
<evidence type="ECO:0000313" key="1">
    <source>
        <dbReference type="EMBL" id="MBX50930.1"/>
    </source>
</evidence>
<dbReference type="EMBL" id="GGEC01070446">
    <property type="protein sequence ID" value="MBX50930.1"/>
    <property type="molecule type" value="Transcribed_RNA"/>
</dbReference>
<proteinExistence type="predicted"/>
<sequence>MMDYTVENHKPLTDIQAADFGKTS</sequence>
<dbReference type="AlphaFoldDB" id="A0A2P2P829"/>